<accession>A0A4W2GSW7</accession>
<dbReference type="SMART" id="SM00293">
    <property type="entry name" value="PWWP"/>
    <property type="match status" value="1"/>
</dbReference>
<dbReference type="Pfam" id="PF00855">
    <property type="entry name" value="PWWP"/>
    <property type="match status" value="1"/>
</dbReference>
<dbReference type="SUPFAM" id="SSF63748">
    <property type="entry name" value="Tudor/PWWP/MBT"/>
    <property type="match status" value="1"/>
</dbReference>
<feature type="compositionally biased region" description="Low complexity" evidence="1">
    <location>
        <begin position="27"/>
        <end position="41"/>
    </location>
</feature>
<dbReference type="GeneTree" id="ENSGT00970000193722"/>
<sequence length="159" mass="17184">MSRQNTLHSFFPKFPGVNNANKAPVRASSESRATATSTGASLPPGGDVAWSEAGPEPLAVTMSGAEARNLNGGLRKSASPAVPTGSSCDFSPGDLVWTKMEGYPWWPCLLYNHSFDGTFICEKGNPTRGWVSRRLLKPYTALRARGGRRDGGRCHLYIR</sequence>
<dbReference type="Gene3D" id="2.30.30.140">
    <property type="match status" value="1"/>
</dbReference>
<reference evidence="3" key="2">
    <citation type="submission" date="2025-08" db="UniProtKB">
        <authorList>
            <consortium name="Ensembl"/>
        </authorList>
    </citation>
    <scope>IDENTIFICATION</scope>
</reference>
<organism evidence="3 4">
    <name type="scientific">Bos indicus x Bos taurus</name>
    <name type="common">Hybrid cattle</name>
    <dbReference type="NCBI Taxonomy" id="30522"/>
    <lineage>
        <taxon>Eukaryota</taxon>
        <taxon>Metazoa</taxon>
        <taxon>Chordata</taxon>
        <taxon>Craniata</taxon>
        <taxon>Vertebrata</taxon>
        <taxon>Euteleostomi</taxon>
        <taxon>Mammalia</taxon>
        <taxon>Eutheria</taxon>
        <taxon>Laurasiatheria</taxon>
        <taxon>Artiodactyla</taxon>
        <taxon>Ruminantia</taxon>
        <taxon>Pecora</taxon>
        <taxon>Bovidae</taxon>
        <taxon>Bovinae</taxon>
        <taxon>Bos</taxon>
    </lineage>
</organism>
<evidence type="ECO:0000256" key="1">
    <source>
        <dbReference type="SAM" id="MobiDB-lite"/>
    </source>
</evidence>
<evidence type="ECO:0000313" key="3">
    <source>
        <dbReference type="Ensembl" id="ENSBIXP00005022283.1"/>
    </source>
</evidence>
<dbReference type="PROSITE" id="PS50812">
    <property type="entry name" value="PWWP"/>
    <property type="match status" value="1"/>
</dbReference>
<dbReference type="AlphaFoldDB" id="A0A4W2GSW7"/>
<dbReference type="Ensembl" id="ENSBIXT00005036563.1">
    <property type="protein sequence ID" value="ENSBIXP00005022283.1"/>
    <property type="gene ID" value="ENSBIXG00005025201.1"/>
</dbReference>
<protein>
    <recommendedName>
        <fullName evidence="2">PWWP domain-containing protein</fullName>
    </recommendedName>
</protein>
<proteinExistence type="predicted"/>
<name>A0A4W2GSW7_BOBOX</name>
<evidence type="ECO:0000259" key="2">
    <source>
        <dbReference type="PROSITE" id="PS50812"/>
    </source>
</evidence>
<dbReference type="Proteomes" id="UP000429181">
    <property type="component" value="Chromosome 10"/>
</dbReference>
<feature type="region of interest" description="Disordered" evidence="1">
    <location>
        <begin position="21"/>
        <end position="55"/>
    </location>
</feature>
<evidence type="ECO:0000313" key="4">
    <source>
        <dbReference type="Proteomes" id="UP000429181"/>
    </source>
</evidence>
<feature type="domain" description="PWWP" evidence="2">
    <location>
        <begin position="92"/>
        <end position="142"/>
    </location>
</feature>
<reference evidence="3 4" key="1">
    <citation type="submission" date="2018-11" db="EMBL/GenBank/DDBJ databases">
        <title>Haplotype-resolved cattle genomes.</title>
        <authorList>
            <person name="Low W.Y."/>
            <person name="Tearle R."/>
            <person name="Bickhart D.M."/>
            <person name="Rosen B.D."/>
            <person name="Koren S."/>
            <person name="Rhie A."/>
            <person name="Hiendleder S."/>
            <person name="Phillippy A.M."/>
            <person name="Smith T.P.L."/>
            <person name="Williams J.L."/>
        </authorList>
    </citation>
    <scope>NUCLEOTIDE SEQUENCE [LARGE SCALE GENOMIC DNA]</scope>
</reference>
<dbReference type="InterPro" id="IPR000313">
    <property type="entry name" value="PWWP_dom"/>
</dbReference>